<dbReference type="AlphaFoldDB" id="A0A3P8P3H0"/>
<evidence type="ECO:0000259" key="1">
    <source>
        <dbReference type="PROSITE" id="PS50804"/>
    </source>
</evidence>
<name>A0A3P8P3H0_ASTCA</name>
<accession>A0A3P8P3H0</accession>
<organism evidence="2 3">
    <name type="scientific">Astatotilapia calliptera</name>
    <name type="common">Eastern happy</name>
    <name type="synonym">Chromis callipterus</name>
    <dbReference type="NCBI Taxonomy" id="8154"/>
    <lineage>
        <taxon>Eukaryota</taxon>
        <taxon>Metazoa</taxon>
        <taxon>Chordata</taxon>
        <taxon>Craniata</taxon>
        <taxon>Vertebrata</taxon>
        <taxon>Euteleostomi</taxon>
        <taxon>Actinopterygii</taxon>
        <taxon>Neopterygii</taxon>
        <taxon>Teleostei</taxon>
        <taxon>Neoteleostei</taxon>
        <taxon>Acanthomorphata</taxon>
        <taxon>Ovalentaria</taxon>
        <taxon>Cichlomorphae</taxon>
        <taxon>Cichliformes</taxon>
        <taxon>Cichlidae</taxon>
        <taxon>African cichlids</taxon>
        <taxon>Pseudocrenilabrinae</taxon>
        <taxon>Haplochromini</taxon>
        <taxon>Astatotilapia</taxon>
    </lineage>
</organism>
<evidence type="ECO:0000313" key="2">
    <source>
        <dbReference type="Ensembl" id="ENSACLP00000011534.2"/>
    </source>
</evidence>
<dbReference type="GeneTree" id="ENSGT00940000180937"/>
<dbReference type="Ensembl" id="ENSACLT00000011819.2">
    <property type="protein sequence ID" value="ENSACLP00000011534.2"/>
    <property type="gene ID" value="ENSACLG00000007893.2"/>
</dbReference>
<reference evidence="2" key="4">
    <citation type="submission" date="2025-09" db="UniProtKB">
        <authorList>
            <consortium name="Ensembl"/>
        </authorList>
    </citation>
    <scope>IDENTIFICATION</scope>
</reference>
<feature type="domain" description="SCAN box" evidence="1">
    <location>
        <begin position="38"/>
        <end position="76"/>
    </location>
</feature>
<dbReference type="SUPFAM" id="SSF47353">
    <property type="entry name" value="Retrovirus capsid dimerization domain-like"/>
    <property type="match status" value="1"/>
</dbReference>
<reference evidence="3" key="2">
    <citation type="submission" date="2023-03" db="EMBL/GenBank/DDBJ databases">
        <authorList>
            <consortium name="Wellcome Sanger Institute Data Sharing"/>
        </authorList>
    </citation>
    <scope>NUCLEOTIDE SEQUENCE [LARGE SCALE GENOMIC DNA]</scope>
</reference>
<reference evidence="2" key="3">
    <citation type="submission" date="2025-08" db="UniProtKB">
        <authorList>
            <consortium name="Ensembl"/>
        </authorList>
    </citation>
    <scope>IDENTIFICATION</scope>
</reference>
<keyword evidence="3" id="KW-1185">Reference proteome</keyword>
<dbReference type="Proteomes" id="UP000265100">
    <property type="component" value="Chromosome 19"/>
</dbReference>
<protein>
    <recommendedName>
        <fullName evidence="1">SCAN box domain-containing protein</fullName>
    </recommendedName>
</protein>
<dbReference type="Gene3D" id="1.10.4020.10">
    <property type="entry name" value="DNA breaking-rejoining enzymes"/>
    <property type="match status" value="1"/>
</dbReference>
<dbReference type="InterPro" id="IPR038269">
    <property type="entry name" value="SCAN_sf"/>
</dbReference>
<evidence type="ECO:0000313" key="3">
    <source>
        <dbReference type="Proteomes" id="UP000265100"/>
    </source>
</evidence>
<dbReference type="PROSITE" id="PS50804">
    <property type="entry name" value="SCAN_BOX"/>
    <property type="match status" value="1"/>
</dbReference>
<dbReference type="InterPro" id="IPR003309">
    <property type="entry name" value="SCAN_dom"/>
</dbReference>
<sequence>MDVFIVKMQVNSDISRLREGRPTAATGEVITLEGNGCVLAMVVREQFVDGLPRETVRWLHCHRPVSLEAMVTLVNDHLAACGKCAGEKGSLWGATVPHT</sequence>
<reference evidence="2 3" key="1">
    <citation type="submission" date="2018-05" db="EMBL/GenBank/DDBJ databases">
        <authorList>
            <person name="Datahose"/>
        </authorList>
    </citation>
    <scope>NUCLEOTIDE SEQUENCE</scope>
</reference>
<proteinExistence type="predicted"/>